<organism evidence="3 4">
    <name type="scientific">Xenorhabdus ishibashii</name>
    <dbReference type="NCBI Taxonomy" id="1034471"/>
    <lineage>
        <taxon>Bacteria</taxon>
        <taxon>Pseudomonadati</taxon>
        <taxon>Pseudomonadota</taxon>
        <taxon>Gammaproteobacteria</taxon>
        <taxon>Enterobacterales</taxon>
        <taxon>Morganellaceae</taxon>
        <taxon>Xenorhabdus</taxon>
    </lineage>
</organism>
<evidence type="ECO:0000259" key="2">
    <source>
        <dbReference type="Pfam" id="PF21882"/>
    </source>
</evidence>
<protein>
    <submittedName>
        <fullName evidence="3">Tail protein</fullName>
    </submittedName>
</protein>
<feature type="region of interest" description="Disordered" evidence="1">
    <location>
        <begin position="1"/>
        <end position="25"/>
    </location>
</feature>
<dbReference type="OrthoDB" id="6455886at2"/>
<dbReference type="AlphaFoldDB" id="A0A2D0KCJ9"/>
<evidence type="ECO:0000256" key="1">
    <source>
        <dbReference type="SAM" id="MobiDB-lite"/>
    </source>
</evidence>
<proteinExistence type="predicted"/>
<name>A0A2D0KCJ9_9GAMM</name>
<dbReference type="RefSeq" id="WP_099116370.1">
    <property type="nucleotide sequence ID" value="NZ_NJAK01000001.1"/>
</dbReference>
<comment type="caution">
    <text evidence="3">The sequence shown here is derived from an EMBL/GenBank/DDBJ whole genome shotgun (WGS) entry which is preliminary data.</text>
</comment>
<gene>
    <name evidence="3" type="ORF">Xish_00282</name>
</gene>
<feature type="domain" description="Putative tail fiber protein gp53-like C-terminal" evidence="2">
    <location>
        <begin position="346"/>
        <end position="430"/>
    </location>
</feature>
<dbReference type="EMBL" id="NJAK01000001">
    <property type="protein sequence ID" value="PHM61161.1"/>
    <property type="molecule type" value="Genomic_DNA"/>
</dbReference>
<dbReference type="Proteomes" id="UP000222168">
    <property type="component" value="Unassembled WGS sequence"/>
</dbReference>
<feature type="compositionally biased region" description="Basic and acidic residues" evidence="1">
    <location>
        <begin position="16"/>
        <end position="25"/>
    </location>
</feature>
<reference evidence="3 4" key="1">
    <citation type="journal article" date="2017" name="Nat. Microbiol.">
        <title>Natural product diversity associated with the nematode symbionts Photorhabdus and Xenorhabdus.</title>
        <authorList>
            <person name="Tobias N.J."/>
            <person name="Wolff H."/>
            <person name="Djahanschiri B."/>
            <person name="Grundmann F."/>
            <person name="Kronenwerth M."/>
            <person name="Shi Y.M."/>
            <person name="Simonyi S."/>
            <person name="Grun P."/>
            <person name="Shapiro-Ilan D."/>
            <person name="Pidot S.J."/>
            <person name="Stinear T.P."/>
            <person name="Ebersberger I."/>
            <person name="Bode H.B."/>
        </authorList>
    </citation>
    <scope>NUCLEOTIDE SEQUENCE [LARGE SCALE GENOMIC DNA]</scope>
    <source>
        <strain evidence="3 4">DSM 22670</strain>
    </source>
</reference>
<evidence type="ECO:0000313" key="3">
    <source>
        <dbReference type="EMBL" id="PHM61161.1"/>
    </source>
</evidence>
<dbReference type="Pfam" id="PF21882">
    <property type="entry name" value="Gp53-like_C"/>
    <property type="match status" value="1"/>
</dbReference>
<evidence type="ECO:0000313" key="4">
    <source>
        <dbReference type="Proteomes" id="UP000222168"/>
    </source>
</evidence>
<accession>A0A2D0KCJ9</accession>
<sequence length="430" mass="47754">MKNPNLIPKPFAQNGQKDEIPSDYKSDLPNQKATWDAGFPQITMMPVTAGGLPPSGRDFNGIFNQISDNIVHLSKGGKYKFSLEYANSIGGYPKGAILQSDDETKEYQSLIDNNKINFNTESAVKINSAWKLVNTNQILDELNKKFDKSDVVQSVGSGISQVMSQKSVTDAMNTRLEKSRNGADIPNKSEFVKNLGLSNTMRWAEEAVPNYREINGKPLSQNIILNADDVGAATPKWVSEGFARGNIAEMVVTGAFPRAILQNNGGDRFALEAEFNNASDNLHLYRRNAGSEKNNYVISFPKKSGTLSTLDDLVAYLASYVTQAEFNSLRDTALRDLRGWWKSGHTGIILQWGYTERKLGESREWVEFPIPFSTDCFGGIATPNMDDRIKGVMSAYFGGSTRWGAWVTIDHVSDVPDDFRAKLFYFAIGY</sequence>
<dbReference type="Gene3D" id="2.60.40.3940">
    <property type="match status" value="1"/>
</dbReference>
<dbReference type="InterPro" id="IPR054075">
    <property type="entry name" value="Gp53-like_C"/>
</dbReference>
<keyword evidence="4" id="KW-1185">Reference proteome</keyword>